<evidence type="ECO:0008006" key="4">
    <source>
        <dbReference type="Google" id="ProtNLM"/>
    </source>
</evidence>
<organism evidence="2 3">
    <name type="scientific">Prunus yedoensis var. nudiflora</name>
    <dbReference type="NCBI Taxonomy" id="2094558"/>
    <lineage>
        <taxon>Eukaryota</taxon>
        <taxon>Viridiplantae</taxon>
        <taxon>Streptophyta</taxon>
        <taxon>Embryophyta</taxon>
        <taxon>Tracheophyta</taxon>
        <taxon>Spermatophyta</taxon>
        <taxon>Magnoliopsida</taxon>
        <taxon>eudicotyledons</taxon>
        <taxon>Gunneridae</taxon>
        <taxon>Pentapetalae</taxon>
        <taxon>rosids</taxon>
        <taxon>fabids</taxon>
        <taxon>Rosales</taxon>
        <taxon>Rosaceae</taxon>
        <taxon>Amygdaloideae</taxon>
        <taxon>Amygdaleae</taxon>
        <taxon>Prunus</taxon>
    </lineage>
</organism>
<feature type="compositionally biased region" description="Acidic residues" evidence="1">
    <location>
        <begin position="397"/>
        <end position="408"/>
    </location>
</feature>
<feature type="region of interest" description="Disordered" evidence="1">
    <location>
        <begin position="272"/>
        <end position="415"/>
    </location>
</feature>
<protein>
    <recommendedName>
        <fullName evidence="4">Aminotransferase-like plant mobile domain-containing protein</fullName>
    </recommendedName>
</protein>
<accession>A0A314UX71</accession>
<dbReference type="EMBL" id="PJQY01002882">
    <property type="protein sequence ID" value="PQM42011.1"/>
    <property type="molecule type" value="Genomic_DNA"/>
</dbReference>
<sequence>MFLGHLYMLLDQCQILEKNATGTMGVETLLNSGFLQVFLWEHIKGLDVCPLPYSRALQSADMGNGSFMPDSLPLVCRWFKRMQRKGQKFLGLLDDIEYFIFRPYGTLAETFTFVPFYADVDDVVEVPAVMSQGCCFRRYSLLNVACLPLPTLGDSRSEISVIYSPHRVRRQLGLNQGVPANPNHGDPLLLHRVFWGHRNIPDSARPPFLAGKRRIGGFSPGYQAYWNCCLASLHEFQSSPCDRLPLTTARLAGLVSEEKAIPLSVKRNLPFISKSGKQKREEKPSAKKEQAAGKPRRFIPKVASSGPPRTKEVTPPARPQPSEPAASESQGRAGKVLESTPLCRKMGTTPKRKRSDTTPVTPHTSPKRRSMRIRQARFTGVHARNSEASGAGAVVTIDDDSDDDDATETEASVPKQEDVDDMDDIREDFGKGDHYNHAEDAFVHSSNYPEEQGGSDAFTDSSVRRINIESIIDVTDDPNLAVVAAADPTQSAQEVPIAHSAYSFFCPFPKLGMLLIVWRSCPWYLLLPGTFDSLVEVALAESSSTIVPASSPDKASMSQAASPLSPIIQHLLRRNLEPDLSPTLPAAFQSKTFTFHGTLPASSHIQPLLRILGSSSPALLPLIPFDNAVTDGEALANDIVTEVIPAGHSSNTSWLEWERSFIAFRAFFDSGVQVLRSADELLPLCH</sequence>
<evidence type="ECO:0000313" key="2">
    <source>
        <dbReference type="EMBL" id="PQM42011.1"/>
    </source>
</evidence>
<dbReference type="AlphaFoldDB" id="A0A314UX71"/>
<name>A0A314UX71_PRUYE</name>
<evidence type="ECO:0000313" key="3">
    <source>
        <dbReference type="Proteomes" id="UP000250321"/>
    </source>
</evidence>
<dbReference type="Proteomes" id="UP000250321">
    <property type="component" value="Unassembled WGS sequence"/>
</dbReference>
<dbReference type="OrthoDB" id="1194658at2759"/>
<proteinExistence type="predicted"/>
<gene>
    <name evidence="2" type="ORF">Pyn_17871</name>
</gene>
<keyword evidence="3" id="KW-1185">Reference proteome</keyword>
<reference evidence="2 3" key="1">
    <citation type="submission" date="2018-02" db="EMBL/GenBank/DDBJ databases">
        <title>Draft genome of wild Prunus yedoensis var. nudiflora.</title>
        <authorList>
            <person name="Baek S."/>
            <person name="Kim J.-H."/>
            <person name="Choi K."/>
            <person name="Kim G.-B."/>
            <person name="Cho A."/>
            <person name="Jang H."/>
            <person name="Shin C.-H."/>
            <person name="Yu H.-J."/>
            <person name="Mun J.-H."/>
        </authorList>
    </citation>
    <scope>NUCLEOTIDE SEQUENCE [LARGE SCALE GENOMIC DNA]</scope>
    <source>
        <strain evidence="3">cv. Jeju island</strain>
        <tissue evidence="2">Leaf</tissue>
    </source>
</reference>
<feature type="compositionally biased region" description="Basic residues" evidence="1">
    <location>
        <begin position="365"/>
        <end position="375"/>
    </location>
</feature>
<evidence type="ECO:0000256" key="1">
    <source>
        <dbReference type="SAM" id="MobiDB-lite"/>
    </source>
</evidence>
<feature type="compositionally biased region" description="Basic and acidic residues" evidence="1">
    <location>
        <begin position="278"/>
        <end position="291"/>
    </location>
</feature>
<comment type="caution">
    <text evidence="2">The sequence shown here is derived from an EMBL/GenBank/DDBJ whole genome shotgun (WGS) entry which is preliminary data.</text>
</comment>
<dbReference type="STRING" id="2094558.A0A314UX71"/>